<accession>A0A067RAH8</accession>
<keyword evidence="2" id="KW-1185">Reference proteome</keyword>
<dbReference type="InParanoid" id="A0A067RAH8"/>
<dbReference type="AlphaFoldDB" id="A0A067RAH8"/>
<sequence>MLPSELMLAIEMERGELMTLPSTPPLALCLAPSMLHLWCFLPSCRSTRFTDLKQIPVPKT</sequence>
<gene>
    <name evidence="1" type="ORF">L798_09426</name>
</gene>
<name>A0A067RAH8_ZOONE</name>
<evidence type="ECO:0000313" key="2">
    <source>
        <dbReference type="Proteomes" id="UP000027135"/>
    </source>
</evidence>
<proteinExistence type="predicted"/>
<dbReference type="Proteomes" id="UP000027135">
    <property type="component" value="Unassembled WGS sequence"/>
</dbReference>
<dbReference type="EMBL" id="KK852819">
    <property type="protein sequence ID" value="KDR15613.1"/>
    <property type="molecule type" value="Genomic_DNA"/>
</dbReference>
<protein>
    <submittedName>
        <fullName evidence="1">Uncharacterized protein</fullName>
    </submittedName>
</protein>
<reference evidence="1 2" key="1">
    <citation type="journal article" date="2014" name="Nat. Commun.">
        <title>Molecular traces of alternative social organization in a termite genome.</title>
        <authorList>
            <person name="Terrapon N."/>
            <person name="Li C."/>
            <person name="Robertson H.M."/>
            <person name="Ji L."/>
            <person name="Meng X."/>
            <person name="Booth W."/>
            <person name="Chen Z."/>
            <person name="Childers C.P."/>
            <person name="Glastad K.M."/>
            <person name="Gokhale K."/>
            <person name="Gowin J."/>
            <person name="Gronenberg W."/>
            <person name="Hermansen R.A."/>
            <person name="Hu H."/>
            <person name="Hunt B.G."/>
            <person name="Huylmans A.K."/>
            <person name="Khalil S.M."/>
            <person name="Mitchell R.D."/>
            <person name="Munoz-Torres M.C."/>
            <person name="Mustard J.A."/>
            <person name="Pan H."/>
            <person name="Reese J.T."/>
            <person name="Scharf M.E."/>
            <person name="Sun F."/>
            <person name="Vogel H."/>
            <person name="Xiao J."/>
            <person name="Yang W."/>
            <person name="Yang Z."/>
            <person name="Yang Z."/>
            <person name="Zhou J."/>
            <person name="Zhu J."/>
            <person name="Brent C.S."/>
            <person name="Elsik C.G."/>
            <person name="Goodisman M.A."/>
            <person name="Liberles D.A."/>
            <person name="Roe R.M."/>
            <person name="Vargo E.L."/>
            <person name="Vilcinskas A."/>
            <person name="Wang J."/>
            <person name="Bornberg-Bauer E."/>
            <person name="Korb J."/>
            <person name="Zhang G."/>
            <person name="Liebig J."/>
        </authorList>
    </citation>
    <scope>NUCLEOTIDE SEQUENCE [LARGE SCALE GENOMIC DNA]</scope>
    <source>
        <tissue evidence="1">Whole organism</tissue>
    </source>
</reference>
<evidence type="ECO:0000313" key="1">
    <source>
        <dbReference type="EMBL" id="KDR15613.1"/>
    </source>
</evidence>
<organism evidence="1 2">
    <name type="scientific">Zootermopsis nevadensis</name>
    <name type="common">Dampwood termite</name>
    <dbReference type="NCBI Taxonomy" id="136037"/>
    <lineage>
        <taxon>Eukaryota</taxon>
        <taxon>Metazoa</taxon>
        <taxon>Ecdysozoa</taxon>
        <taxon>Arthropoda</taxon>
        <taxon>Hexapoda</taxon>
        <taxon>Insecta</taxon>
        <taxon>Pterygota</taxon>
        <taxon>Neoptera</taxon>
        <taxon>Polyneoptera</taxon>
        <taxon>Dictyoptera</taxon>
        <taxon>Blattodea</taxon>
        <taxon>Blattoidea</taxon>
        <taxon>Termitoidae</taxon>
        <taxon>Termopsidae</taxon>
        <taxon>Zootermopsis</taxon>
    </lineage>
</organism>